<feature type="compositionally biased region" description="Low complexity" evidence="1">
    <location>
        <begin position="516"/>
        <end position="537"/>
    </location>
</feature>
<accession>A0ABW7TSH5</accession>
<dbReference type="Pfam" id="PF23717">
    <property type="entry name" value="DUF7159"/>
    <property type="match status" value="1"/>
</dbReference>
<feature type="domain" description="DUF7159" evidence="3">
    <location>
        <begin position="224"/>
        <end position="285"/>
    </location>
</feature>
<feature type="region of interest" description="Disordered" evidence="1">
    <location>
        <begin position="676"/>
        <end position="763"/>
    </location>
</feature>
<feature type="compositionally biased region" description="Low complexity" evidence="1">
    <location>
        <begin position="721"/>
        <end position="734"/>
    </location>
</feature>
<feature type="region of interest" description="Disordered" evidence="1">
    <location>
        <begin position="285"/>
        <end position="501"/>
    </location>
</feature>
<evidence type="ECO:0000313" key="5">
    <source>
        <dbReference type="Proteomes" id="UP001611263"/>
    </source>
</evidence>
<feature type="compositionally biased region" description="Low complexity" evidence="1">
    <location>
        <begin position="409"/>
        <end position="425"/>
    </location>
</feature>
<feature type="region of interest" description="Disordered" evidence="1">
    <location>
        <begin position="516"/>
        <end position="640"/>
    </location>
</feature>
<organism evidence="4 5">
    <name type="scientific">Nocardia carnea</name>
    <dbReference type="NCBI Taxonomy" id="37328"/>
    <lineage>
        <taxon>Bacteria</taxon>
        <taxon>Bacillati</taxon>
        <taxon>Actinomycetota</taxon>
        <taxon>Actinomycetes</taxon>
        <taxon>Mycobacteriales</taxon>
        <taxon>Nocardiaceae</taxon>
        <taxon>Nocardia</taxon>
    </lineage>
</organism>
<feature type="compositionally biased region" description="Low complexity" evidence="1">
    <location>
        <begin position="468"/>
        <end position="501"/>
    </location>
</feature>
<feature type="compositionally biased region" description="Polar residues" evidence="1">
    <location>
        <begin position="447"/>
        <end position="456"/>
    </location>
</feature>
<evidence type="ECO:0000259" key="3">
    <source>
        <dbReference type="Pfam" id="PF23717"/>
    </source>
</evidence>
<keyword evidence="5" id="KW-1185">Reference proteome</keyword>
<comment type="caution">
    <text evidence="4">The sequence shown here is derived from an EMBL/GenBank/DDBJ whole genome shotgun (WGS) entry which is preliminary data.</text>
</comment>
<feature type="transmembrane region" description="Helical" evidence="2">
    <location>
        <begin position="645"/>
        <end position="667"/>
    </location>
</feature>
<dbReference type="EMBL" id="JBIRUQ010000006">
    <property type="protein sequence ID" value="MFI1463765.1"/>
    <property type="molecule type" value="Genomic_DNA"/>
</dbReference>
<name>A0ABW7TSH5_9NOCA</name>
<keyword evidence="2" id="KW-0472">Membrane</keyword>
<reference evidence="4 5" key="1">
    <citation type="submission" date="2024-10" db="EMBL/GenBank/DDBJ databases">
        <title>The Natural Products Discovery Center: Release of the First 8490 Sequenced Strains for Exploring Actinobacteria Biosynthetic Diversity.</title>
        <authorList>
            <person name="Kalkreuter E."/>
            <person name="Kautsar S.A."/>
            <person name="Yang D."/>
            <person name="Bader C.D."/>
            <person name="Teijaro C.N."/>
            <person name="Fluegel L."/>
            <person name="Davis C.M."/>
            <person name="Simpson J.R."/>
            <person name="Lauterbach L."/>
            <person name="Steele A.D."/>
            <person name="Gui C."/>
            <person name="Meng S."/>
            <person name="Li G."/>
            <person name="Viehrig K."/>
            <person name="Ye F."/>
            <person name="Su P."/>
            <person name="Kiefer A.F."/>
            <person name="Nichols A."/>
            <person name="Cepeda A.J."/>
            <person name="Yan W."/>
            <person name="Fan B."/>
            <person name="Jiang Y."/>
            <person name="Adhikari A."/>
            <person name="Zheng C.-J."/>
            <person name="Schuster L."/>
            <person name="Cowan T.M."/>
            <person name="Smanski M.J."/>
            <person name="Chevrette M.G."/>
            <person name="De Carvalho L.P.S."/>
            <person name="Shen B."/>
        </authorList>
    </citation>
    <scope>NUCLEOTIDE SEQUENCE [LARGE SCALE GENOMIC DNA]</scope>
    <source>
        <strain evidence="4 5">NPDC020568</strain>
    </source>
</reference>
<evidence type="ECO:0000313" key="4">
    <source>
        <dbReference type="EMBL" id="MFI1463765.1"/>
    </source>
</evidence>
<gene>
    <name evidence="4" type="ORF">ACH4WX_23850</name>
</gene>
<protein>
    <submittedName>
        <fullName evidence="4">Hsp70 family protein</fullName>
    </submittedName>
</protein>
<dbReference type="Gene3D" id="3.30.420.40">
    <property type="match status" value="2"/>
</dbReference>
<evidence type="ECO:0000256" key="2">
    <source>
        <dbReference type="SAM" id="Phobius"/>
    </source>
</evidence>
<feature type="compositionally biased region" description="Polar residues" evidence="1">
    <location>
        <begin position="426"/>
        <end position="439"/>
    </location>
</feature>
<keyword evidence="2" id="KW-1133">Transmembrane helix</keyword>
<dbReference type="PANTHER" id="PTHR42749:SF1">
    <property type="entry name" value="CELL SHAPE-DETERMINING PROTEIN MREB"/>
    <property type="match status" value="1"/>
</dbReference>
<dbReference type="Gene3D" id="3.90.640.10">
    <property type="entry name" value="Actin, Chain A, domain 4"/>
    <property type="match status" value="1"/>
</dbReference>
<dbReference type="InterPro" id="IPR043129">
    <property type="entry name" value="ATPase_NBD"/>
</dbReference>
<dbReference type="InterPro" id="IPR055583">
    <property type="entry name" value="DUF7159"/>
</dbReference>
<feature type="compositionally biased region" description="Pro residues" evidence="1">
    <location>
        <begin position="739"/>
        <end position="763"/>
    </location>
</feature>
<dbReference type="GeneID" id="93509768"/>
<dbReference type="Proteomes" id="UP001611263">
    <property type="component" value="Unassembled WGS sequence"/>
</dbReference>
<dbReference type="RefSeq" id="WP_081595831.1">
    <property type="nucleotide sequence ID" value="NZ_JBIRUQ010000006.1"/>
</dbReference>
<sequence length="763" mass="76825">MSSVLGVSVGAGAIRLARPSAGEPGSVPDSAVPESFELRTFVVPPETPSAERAALSVAAALNSNPAITSTVLACRDEQQARALHTALTEHAIGNYEIVPDIDAVVEFAAASGALKDVSSLAVFDLGASGLSVTVVDVSTRQVRHTERTGDISGEYFDSLIREQQINSGRIAHPPDPAGLAELDALCRSAKERLSAGNAVALPSGYGPVLLTQENFTALISRAVETAARATREVVERSGRPVQAVLAVGGGMRIPLVSRALRDAVDMPVLVPPEPESATARGATLLAGGTRTSKPAEPAYSSDIAQGAESRTPAAGDTPRSGAAPGQPEGSGAYPLQSAPGHTVAGATTPIPDVGERLGNTTRTGATSIHGDDTASAHSTAVAGPVGASLTYPGADPRLPGTPATQPEDPAALPAPTGTGPATTTLYGTHNGFSQPTTTLFGPALSGTGATTAQPASTAALPGSTEAPAGSTTALPGLATTPATPGSTTASPDAGTALQGQAAAQFGPATAYRELTGRTTRLTSSSGRASTATTDSGSHPSPTDRLPAPGSDHSRPDLPIPHEGIFGPPTGAPSTLAGAGSTSPRPGDEPNSDQPAPAPALPRPTGTPVPRLSPDEDPPTVALRLPAKLLPRRSFGEPPQRPTREISAAMVAVSALVVVASIGIGLGYGQHMFSQDSANVQGTSQPQTTSASTPPATTAPPSTTTTRAEHAPLAEPPPVYQPETEAPTTTPGPNTFQVPGLPPIVVPTIPPEALPFPRPTPVER</sequence>
<proteinExistence type="predicted"/>
<feature type="compositionally biased region" description="Low complexity" evidence="1">
    <location>
        <begin position="621"/>
        <end position="632"/>
    </location>
</feature>
<feature type="compositionally biased region" description="Low complexity" evidence="1">
    <location>
        <begin position="682"/>
        <end position="705"/>
    </location>
</feature>
<dbReference type="PANTHER" id="PTHR42749">
    <property type="entry name" value="CELL SHAPE-DETERMINING PROTEIN MREB"/>
    <property type="match status" value="1"/>
</dbReference>
<evidence type="ECO:0000256" key="1">
    <source>
        <dbReference type="SAM" id="MobiDB-lite"/>
    </source>
</evidence>
<feature type="compositionally biased region" description="Pro residues" evidence="1">
    <location>
        <begin position="595"/>
        <end position="606"/>
    </location>
</feature>
<dbReference type="SUPFAM" id="SSF53067">
    <property type="entry name" value="Actin-like ATPase domain"/>
    <property type="match status" value="1"/>
</dbReference>
<keyword evidence="2" id="KW-0812">Transmembrane</keyword>